<dbReference type="GO" id="GO:0003677">
    <property type="term" value="F:DNA binding"/>
    <property type="evidence" value="ECO:0007669"/>
    <property type="project" value="UniProtKB-KW"/>
</dbReference>
<dbReference type="InterPro" id="IPR025269">
    <property type="entry name" value="SAM-like_dom"/>
</dbReference>
<dbReference type="OrthoDB" id="1098628at2"/>
<evidence type="ECO:0000256" key="3">
    <source>
        <dbReference type="ARBA" id="ARBA00023172"/>
    </source>
</evidence>
<dbReference type="GO" id="GO:0015074">
    <property type="term" value="P:DNA integration"/>
    <property type="evidence" value="ECO:0007669"/>
    <property type="project" value="InterPro"/>
</dbReference>
<dbReference type="Gene3D" id="1.10.443.10">
    <property type="entry name" value="Intergrase catalytic core"/>
    <property type="match status" value="1"/>
</dbReference>
<reference evidence="6" key="1">
    <citation type="submission" date="2017-02" db="EMBL/GenBank/DDBJ databases">
        <authorList>
            <person name="Varghese N."/>
            <person name="Submissions S."/>
        </authorList>
    </citation>
    <scope>NUCLEOTIDE SEQUENCE [LARGE SCALE GENOMIC DNA]</scope>
    <source>
        <strain evidence="6">DSM 22270</strain>
    </source>
</reference>
<protein>
    <submittedName>
        <fullName evidence="5">Site-specific recombinase XerD</fullName>
    </submittedName>
</protein>
<dbReference type="SUPFAM" id="SSF56349">
    <property type="entry name" value="DNA breaking-rejoining enzymes"/>
    <property type="match status" value="1"/>
</dbReference>
<dbReference type="PANTHER" id="PTHR30349">
    <property type="entry name" value="PHAGE INTEGRASE-RELATED"/>
    <property type="match status" value="1"/>
</dbReference>
<sequence length="406" mass="46625">MLEKTFGLLFYLKPARNQKGTVRYVYLRITVDGKVAELSTKKLWNTERWNSSAGRPAGNKEDAKTLNAYLDLLTAKVYQAKKILTEDDKEISAEGLKNILLGKSNETRTILEVFEHHNEQMEALVGQEFAPLTLKRYKTAKEHTASFIKWKYKKDDMAIKDLNYEFITEFNFWLRSARGCNHNSAIKYMSNLKKVVLICVNNKWLKKDPFQGFKLTKKEVVKNPLSREELKRLTEKVFEVERIGQVRDIFLFCCYTGLAYVDVKQLKTTDIVVGMDGEPWIDTTRQKTDAPTRIPLLDTALEIIEKYKDHPQCCAAGVVLPVLSNQKMNAYLKEIANLCGISKTLTFHIARHTFATTVTLSNKVPIETVSKMLGHRSLKQTMIYAKILDVKISEDMKGLRERLKGL</sequence>
<dbReference type="Pfam" id="PF13102">
    <property type="entry name" value="Phage_int_SAM_5"/>
    <property type="match status" value="1"/>
</dbReference>
<dbReference type="InterPro" id="IPR013762">
    <property type="entry name" value="Integrase-like_cat_sf"/>
</dbReference>
<keyword evidence="2" id="KW-0238">DNA-binding</keyword>
<dbReference type="PROSITE" id="PS51898">
    <property type="entry name" value="TYR_RECOMBINASE"/>
    <property type="match status" value="1"/>
</dbReference>
<dbReference type="RefSeq" id="WP_082217154.1">
    <property type="nucleotide sequence ID" value="NZ_FUZA01000007.1"/>
</dbReference>
<evidence type="ECO:0000313" key="5">
    <source>
        <dbReference type="EMBL" id="SKC14028.1"/>
    </source>
</evidence>
<dbReference type="Gene3D" id="1.10.150.130">
    <property type="match status" value="1"/>
</dbReference>
<dbReference type="EMBL" id="FUZA01000007">
    <property type="protein sequence ID" value="SKC14028.1"/>
    <property type="molecule type" value="Genomic_DNA"/>
</dbReference>
<proteinExistence type="inferred from homology"/>
<organism evidence="5 6">
    <name type="scientific">Dyadobacter psychrophilus</name>
    <dbReference type="NCBI Taxonomy" id="651661"/>
    <lineage>
        <taxon>Bacteria</taxon>
        <taxon>Pseudomonadati</taxon>
        <taxon>Bacteroidota</taxon>
        <taxon>Cytophagia</taxon>
        <taxon>Cytophagales</taxon>
        <taxon>Spirosomataceae</taxon>
        <taxon>Dyadobacter</taxon>
    </lineage>
</organism>
<dbReference type="InterPro" id="IPR011010">
    <property type="entry name" value="DNA_brk_join_enz"/>
</dbReference>
<dbReference type="InterPro" id="IPR002104">
    <property type="entry name" value="Integrase_catalytic"/>
</dbReference>
<accession>A0A1T5H057</accession>
<evidence type="ECO:0000256" key="1">
    <source>
        <dbReference type="ARBA" id="ARBA00008857"/>
    </source>
</evidence>
<evidence type="ECO:0000256" key="2">
    <source>
        <dbReference type="ARBA" id="ARBA00023125"/>
    </source>
</evidence>
<dbReference type="Pfam" id="PF17293">
    <property type="entry name" value="Arm-DNA-bind_5"/>
    <property type="match status" value="1"/>
</dbReference>
<dbReference type="PANTHER" id="PTHR30349:SF64">
    <property type="entry name" value="PROPHAGE INTEGRASE INTD-RELATED"/>
    <property type="match status" value="1"/>
</dbReference>
<dbReference type="AlphaFoldDB" id="A0A1T5H057"/>
<name>A0A1T5H057_9BACT</name>
<keyword evidence="3" id="KW-0233">DNA recombination</keyword>
<dbReference type="InterPro" id="IPR010998">
    <property type="entry name" value="Integrase_recombinase_N"/>
</dbReference>
<evidence type="ECO:0000313" key="6">
    <source>
        <dbReference type="Proteomes" id="UP000190897"/>
    </source>
</evidence>
<dbReference type="Proteomes" id="UP000190897">
    <property type="component" value="Unassembled WGS sequence"/>
</dbReference>
<dbReference type="Pfam" id="PF00589">
    <property type="entry name" value="Phage_integrase"/>
    <property type="match status" value="1"/>
</dbReference>
<dbReference type="InterPro" id="IPR050090">
    <property type="entry name" value="Tyrosine_recombinase_XerCD"/>
</dbReference>
<dbReference type="GO" id="GO:0006310">
    <property type="term" value="P:DNA recombination"/>
    <property type="evidence" value="ECO:0007669"/>
    <property type="project" value="UniProtKB-KW"/>
</dbReference>
<comment type="similarity">
    <text evidence="1">Belongs to the 'phage' integrase family.</text>
</comment>
<dbReference type="STRING" id="651661.SAMN05660293_04707"/>
<dbReference type="InterPro" id="IPR035386">
    <property type="entry name" value="Arm-DNA-bind_5"/>
</dbReference>
<gene>
    <name evidence="5" type="ORF">SAMN05660293_04707</name>
</gene>
<evidence type="ECO:0000259" key="4">
    <source>
        <dbReference type="PROSITE" id="PS51898"/>
    </source>
</evidence>
<dbReference type="CDD" id="cd01185">
    <property type="entry name" value="INTN1_C_like"/>
    <property type="match status" value="1"/>
</dbReference>
<feature type="domain" description="Tyr recombinase" evidence="4">
    <location>
        <begin position="220"/>
        <end position="397"/>
    </location>
</feature>
<keyword evidence="6" id="KW-1185">Reference proteome</keyword>